<comment type="caution">
    <text evidence="1">The sequence shown here is derived from an EMBL/GenBank/DDBJ whole genome shotgun (WGS) entry which is preliminary data.</text>
</comment>
<dbReference type="Proteomes" id="UP000238762">
    <property type="component" value="Unassembled WGS sequence"/>
</dbReference>
<dbReference type="SUPFAM" id="SSF55486">
    <property type="entry name" value="Metalloproteases ('zincins'), catalytic domain"/>
    <property type="match status" value="2"/>
</dbReference>
<dbReference type="NCBIfam" id="NF038122">
    <property type="entry name" value="metallo_LGF"/>
    <property type="match status" value="1"/>
</dbReference>
<keyword evidence="2" id="KW-1185">Reference proteome</keyword>
<protein>
    <submittedName>
        <fullName evidence="1">PEP-CTERM sorting domain-containing protein</fullName>
    </submittedName>
</protein>
<evidence type="ECO:0000313" key="2">
    <source>
        <dbReference type="Proteomes" id="UP000238762"/>
    </source>
</evidence>
<dbReference type="OrthoDB" id="8198236at2"/>
<dbReference type="GO" id="GO:0008237">
    <property type="term" value="F:metallopeptidase activity"/>
    <property type="evidence" value="ECO:0007669"/>
    <property type="project" value="InterPro"/>
</dbReference>
<dbReference type="AlphaFoldDB" id="A0A2T1C2D7"/>
<dbReference type="EMBL" id="PVWJ01000061">
    <property type="protein sequence ID" value="PSB02412.1"/>
    <property type="molecule type" value="Genomic_DNA"/>
</dbReference>
<sequence length="383" mass="41017">MLISVKSVHNSLFLTPYSARFWVSFALAATSIGTFSLSKAQALNFKFNAAPDIDPIALAGFEAAGNLWSSVLKDNVTVNINVGFQPLEEGVLGQTQSQTVDIAYSRVKAALSNDRTSQSDFTAVSNLPQDNYLTFIGTEEDGFLELDPDDPGRISRDNTTLSVNTANAKALGLITNQNGLDGEITFNSTFDFDFDRADGINSGKFDFIGIAAHEIGHALGFVSGVDLVDIASFPNGPFAPFDLDNLATFSPLDLYRYSEDSVATADTLGKPVLDLTADPADQYFSIDGGRTNLALLSTGFFNGDGYQASHWKDNSLLGTLASIGLMDPAGAPGERLQLTELDLQAFDAIGWDRVPETVPEPSTIAGSLCAGLVIARFLKRRRG</sequence>
<dbReference type="RefSeq" id="WP_106289144.1">
    <property type="nucleotide sequence ID" value="NZ_CAWNTC010000069.1"/>
</dbReference>
<reference evidence="1 2" key="2">
    <citation type="submission" date="2018-03" db="EMBL/GenBank/DDBJ databases">
        <title>The ancient ancestry and fast evolution of plastids.</title>
        <authorList>
            <person name="Moore K.R."/>
            <person name="Magnabosco C."/>
            <person name="Momper L."/>
            <person name="Gold D.A."/>
            <person name="Bosak T."/>
            <person name="Fournier G.P."/>
        </authorList>
    </citation>
    <scope>NUCLEOTIDE SEQUENCE [LARGE SCALE GENOMIC DNA]</scope>
    <source>
        <strain evidence="1 2">CCAP 1448/3</strain>
    </source>
</reference>
<gene>
    <name evidence="1" type="ORF">C7B64_13300</name>
</gene>
<organism evidence="1 2">
    <name type="scientific">Merismopedia glauca CCAP 1448/3</name>
    <dbReference type="NCBI Taxonomy" id="1296344"/>
    <lineage>
        <taxon>Bacteria</taxon>
        <taxon>Bacillati</taxon>
        <taxon>Cyanobacteriota</taxon>
        <taxon>Cyanophyceae</taxon>
        <taxon>Synechococcales</taxon>
        <taxon>Merismopediaceae</taxon>
        <taxon>Merismopedia</taxon>
    </lineage>
</organism>
<dbReference type="Gene3D" id="3.40.390.10">
    <property type="entry name" value="Collagenase (Catalytic Domain)"/>
    <property type="match status" value="1"/>
</dbReference>
<proteinExistence type="predicted"/>
<evidence type="ECO:0000313" key="1">
    <source>
        <dbReference type="EMBL" id="PSB02412.1"/>
    </source>
</evidence>
<dbReference type="InterPro" id="IPR024079">
    <property type="entry name" value="MetalloPept_cat_dom_sf"/>
</dbReference>
<accession>A0A2T1C2D7</accession>
<name>A0A2T1C2D7_9CYAN</name>
<reference evidence="1 2" key="1">
    <citation type="submission" date="2018-02" db="EMBL/GenBank/DDBJ databases">
        <authorList>
            <person name="Cohen D.B."/>
            <person name="Kent A.D."/>
        </authorList>
    </citation>
    <scope>NUCLEOTIDE SEQUENCE [LARGE SCALE GENOMIC DNA]</scope>
    <source>
        <strain evidence="1 2">CCAP 1448/3</strain>
    </source>
</reference>